<sequence length="55" mass="6476">MKPRDGEFPKVERYNGRHVSCSYYPLHAHLPLLIAHEVFLLHIDIEDIFLVQLTC</sequence>
<organism evidence="1 2">
    <name type="scientific">Carya illinoinensis</name>
    <name type="common">Pecan</name>
    <dbReference type="NCBI Taxonomy" id="32201"/>
    <lineage>
        <taxon>Eukaryota</taxon>
        <taxon>Viridiplantae</taxon>
        <taxon>Streptophyta</taxon>
        <taxon>Embryophyta</taxon>
        <taxon>Tracheophyta</taxon>
        <taxon>Spermatophyta</taxon>
        <taxon>Magnoliopsida</taxon>
        <taxon>eudicotyledons</taxon>
        <taxon>Gunneridae</taxon>
        <taxon>Pentapetalae</taxon>
        <taxon>rosids</taxon>
        <taxon>fabids</taxon>
        <taxon>Fagales</taxon>
        <taxon>Juglandaceae</taxon>
        <taxon>Carya</taxon>
    </lineage>
</organism>
<dbReference type="Proteomes" id="UP000811246">
    <property type="component" value="Chromosome 14"/>
</dbReference>
<evidence type="ECO:0000313" key="1">
    <source>
        <dbReference type="EMBL" id="KAG6678538.1"/>
    </source>
</evidence>
<name>A0A922DAT2_CARIL</name>
<accession>A0A922DAT2</accession>
<dbReference type="EMBL" id="CM031838">
    <property type="protein sequence ID" value="KAG6678538.1"/>
    <property type="molecule type" value="Genomic_DNA"/>
</dbReference>
<proteinExistence type="predicted"/>
<protein>
    <submittedName>
        <fullName evidence="1">Uncharacterized protein</fullName>
    </submittedName>
</protein>
<evidence type="ECO:0000313" key="2">
    <source>
        <dbReference type="Proteomes" id="UP000811246"/>
    </source>
</evidence>
<reference evidence="1" key="1">
    <citation type="submission" date="2021-01" db="EMBL/GenBank/DDBJ databases">
        <authorList>
            <person name="Lovell J.T."/>
            <person name="Bentley N."/>
            <person name="Bhattarai G."/>
            <person name="Jenkins J.W."/>
            <person name="Sreedasyam A."/>
            <person name="Alarcon Y."/>
            <person name="Bock C."/>
            <person name="Boston L."/>
            <person name="Carlson J."/>
            <person name="Cervantes K."/>
            <person name="Clermont K."/>
            <person name="Krom N."/>
            <person name="Kubenka K."/>
            <person name="Mamidi S."/>
            <person name="Mattison C."/>
            <person name="Monteros M."/>
            <person name="Pisani C."/>
            <person name="Plott C."/>
            <person name="Rajasekar S."/>
            <person name="Rhein H.S."/>
            <person name="Rohla C."/>
            <person name="Song M."/>
            <person name="Hilaire R.S."/>
            <person name="Shu S."/>
            <person name="Wells L."/>
            <person name="Wang X."/>
            <person name="Webber J."/>
            <person name="Heerema R.J."/>
            <person name="Klein P."/>
            <person name="Conner P."/>
            <person name="Grauke L."/>
            <person name="Grimwood J."/>
            <person name="Schmutz J."/>
            <person name="Randall J.J."/>
        </authorList>
    </citation>
    <scope>NUCLEOTIDE SEQUENCE</scope>
    <source>
        <tissue evidence="1">Leaf</tissue>
    </source>
</reference>
<gene>
    <name evidence="1" type="ORF">I3842_14G085800</name>
</gene>
<dbReference type="AlphaFoldDB" id="A0A922DAT2"/>
<comment type="caution">
    <text evidence="1">The sequence shown here is derived from an EMBL/GenBank/DDBJ whole genome shotgun (WGS) entry which is preliminary data.</text>
</comment>